<evidence type="ECO:0000313" key="9">
    <source>
        <dbReference type="EMBL" id="VDL76644.1"/>
    </source>
</evidence>
<evidence type="ECO:0000256" key="6">
    <source>
        <dbReference type="ARBA" id="ARBA00023315"/>
    </source>
</evidence>
<reference evidence="9 10" key="2">
    <citation type="submission" date="2018-11" db="EMBL/GenBank/DDBJ databases">
        <authorList>
            <consortium name="Pathogen Informatics"/>
        </authorList>
    </citation>
    <scope>NUCLEOTIDE SEQUENCE [LARGE SCALE GENOMIC DNA]</scope>
</reference>
<keyword evidence="10" id="KW-1185">Reference proteome</keyword>
<dbReference type="WBParaSite" id="NBR_0001305401-mRNA-1">
    <property type="protein sequence ID" value="NBR_0001305401-mRNA-1"/>
    <property type="gene ID" value="NBR_0001305401"/>
</dbReference>
<dbReference type="InterPro" id="IPR043138">
    <property type="entry name" value="GGT_lsub"/>
</dbReference>
<dbReference type="FunFam" id="1.10.246.130:FF:000005">
    <property type="entry name" value="Gamma-glutamyltranspeptidase 1, putative"/>
    <property type="match status" value="1"/>
</dbReference>
<feature type="binding site" evidence="8">
    <location>
        <begin position="502"/>
        <end position="503"/>
    </location>
    <ligand>
        <name>L-glutamate</name>
        <dbReference type="ChEBI" id="CHEBI:29985"/>
    </ligand>
</feature>
<accession>A0A158R144</accession>
<protein>
    <submittedName>
        <fullName evidence="11">Gamma-glutamyltranspeptidase 1</fullName>
    </submittedName>
</protein>
<dbReference type="PANTHER" id="PTHR11686:SF46">
    <property type="entry name" value="GAMMA-GLUTAMYLTRANSPEPTIDASE 1"/>
    <property type="match status" value="1"/>
</dbReference>
<dbReference type="InterPro" id="IPR043137">
    <property type="entry name" value="GGT_ssub_C"/>
</dbReference>
<dbReference type="Gene3D" id="3.60.20.40">
    <property type="match status" value="2"/>
</dbReference>
<dbReference type="OMA" id="APACTTH"/>
<name>A0A158R144_NIPBR</name>
<dbReference type="GO" id="GO:0036374">
    <property type="term" value="F:glutathione hydrolase activity"/>
    <property type="evidence" value="ECO:0007669"/>
    <property type="project" value="InterPro"/>
</dbReference>
<dbReference type="PANTHER" id="PTHR11686">
    <property type="entry name" value="GAMMA GLUTAMYL TRANSPEPTIDASE"/>
    <property type="match status" value="1"/>
</dbReference>
<gene>
    <name evidence="9" type="ORF">NBR_LOCUS13055</name>
</gene>
<feature type="binding site" evidence="8">
    <location>
        <position position="526"/>
    </location>
    <ligand>
        <name>L-glutamate</name>
        <dbReference type="ChEBI" id="CHEBI:29985"/>
    </ligand>
</feature>
<evidence type="ECO:0000256" key="5">
    <source>
        <dbReference type="ARBA" id="ARBA00023180"/>
    </source>
</evidence>
<evidence type="ECO:0000256" key="7">
    <source>
        <dbReference type="PIRSR" id="PIRSR600101-1"/>
    </source>
</evidence>
<evidence type="ECO:0000256" key="3">
    <source>
        <dbReference type="ARBA" id="ARBA00022679"/>
    </source>
</evidence>
<evidence type="ECO:0000256" key="4">
    <source>
        <dbReference type="ARBA" id="ARBA00022801"/>
    </source>
</evidence>
<comment type="similarity">
    <text evidence="1">Belongs to the gamma-glutamyltransferase family.</text>
</comment>
<dbReference type="PRINTS" id="PR01210">
    <property type="entry name" value="GGTRANSPTASE"/>
</dbReference>
<keyword evidence="6" id="KW-0012">Acyltransferase</keyword>
<dbReference type="Pfam" id="PF01019">
    <property type="entry name" value="G_glu_transpept"/>
    <property type="match status" value="2"/>
</dbReference>
<dbReference type="STRING" id="27835.A0A158R144"/>
<evidence type="ECO:0000256" key="2">
    <source>
        <dbReference type="ARBA" id="ARBA00022670"/>
    </source>
</evidence>
<feature type="binding site" evidence="8">
    <location>
        <position position="151"/>
    </location>
    <ligand>
        <name>L-glutamate</name>
        <dbReference type="ChEBI" id="CHEBI:29985"/>
    </ligand>
</feature>
<dbReference type="InterPro" id="IPR029055">
    <property type="entry name" value="Ntn_hydrolases_N"/>
</dbReference>
<dbReference type="InterPro" id="IPR000101">
    <property type="entry name" value="GGT_peptidase"/>
</dbReference>
<dbReference type="EMBL" id="UYSL01020931">
    <property type="protein sequence ID" value="VDL76644.1"/>
    <property type="molecule type" value="Genomic_DNA"/>
</dbReference>
<evidence type="ECO:0000256" key="8">
    <source>
        <dbReference type="PIRSR" id="PIRSR600101-2"/>
    </source>
</evidence>
<dbReference type="GO" id="GO:0016746">
    <property type="term" value="F:acyltransferase activity"/>
    <property type="evidence" value="ECO:0007669"/>
    <property type="project" value="UniProtKB-KW"/>
</dbReference>
<dbReference type="GO" id="GO:0006508">
    <property type="term" value="P:proteolysis"/>
    <property type="evidence" value="ECO:0007669"/>
    <property type="project" value="UniProtKB-KW"/>
</dbReference>
<sequence>MDDMTYVPESQSKKLRCNRTMAVLCSVLAAVFLVSTVALAVVVGVKYSKDNELINEVLQRPSDDSPQRIHWPLPSGSLYAHYKKAAVASDHGFCSEAGRDVLIDGGNAVDSMIATLLCIGVVNPQSSGIGGGFLMTLYNASTGHCQTINARETAPLAATEDMFVNDTTQSVYGYRAIATPSELHGFWTVFKKFGSGRVKWARLFEPSIKLAMNGFPVSSNLAQQLSEKEDLIQAEPTMKEIFVDPTTGRVYVEGDIMKRERYGFTLQLIANASDPVELFYKGGMAQTIAGEITDNGGHIDAKDLASYETLIDEIPLIASGLSGDLEMCGPPPPSSFVITQNIIAVMAEFYRGGKVDLNDPLVYHRLIEAEKFAYAQRTKLGDVHFVDSAKLLVANMSTPKYTKWIASMIKDTAQPQDYYLGGQTSQVPDHGTSHVTIIDHDGNAVSCTSTVNQIFGSMRASQTLGIIWNDQMDDFSTPGASNAFGFAPSETNFIKPGKRPMSSMSPMIIYNKNENHVAMVVGASGGSYIISATAQTVIRTMLFNQTVKILIEHEHTASESLRAHYDEDNLNYFGTHPGPCRWGALSHVTHRTYKFLEPPTFLIRLEVIVALPSEAVDAPRLHNQFLPHVTQYEEPMPKEIISVLVDKFKQNFTMVPKQKSVVQALEVHPDGYIHGNSDFRRQTATYPAGY</sequence>
<dbReference type="PROSITE" id="PS00462">
    <property type="entry name" value="G_GLU_TRANSPEPTIDASE"/>
    <property type="match status" value="1"/>
</dbReference>
<evidence type="ECO:0000256" key="1">
    <source>
        <dbReference type="ARBA" id="ARBA00009381"/>
    </source>
</evidence>
<keyword evidence="3" id="KW-0808">Transferase</keyword>
<keyword evidence="4" id="KW-0378">Hydrolase</keyword>
<dbReference type="GO" id="GO:0006751">
    <property type="term" value="P:glutathione catabolic process"/>
    <property type="evidence" value="ECO:0007669"/>
    <property type="project" value="InterPro"/>
</dbReference>
<dbReference type="Proteomes" id="UP000271162">
    <property type="component" value="Unassembled WGS sequence"/>
</dbReference>
<proteinExistence type="inferred from homology"/>
<keyword evidence="5" id="KW-0325">Glycoprotein</keyword>
<evidence type="ECO:0000313" key="10">
    <source>
        <dbReference type="Proteomes" id="UP000271162"/>
    </source>
</evidence>
<feature type="binding site" evidence="8">
    <location>
        <begin position="450"/>
        <end position="452"/>
    </location>
    <ligand>
        <name>L-glutamate</name>
        <dbReference type="ChEBI" id="CHEBI:29985"/>
    </ligand>
</feature>
<dbReference type="GO" id="GO:0005886">
    <property type="term" value="C:plasma membrane"/>
    <property type="evidence" value="ECO:0007669"/>
    <property type="project" value="TreeGrafter"/>
</dbReference>
<dbReference type="SUPFAM" id="SSF56235">
    <property type="entry name" value="N-terminal nucleophile aminohydrolases (Ntn hydrolases)"/>
    <property type="match status" value="2"/>
</dbReference>
<feature type="active site" description="Nucleophile" evidence="7">
    <location>
        <position position="432"/>
    </location>
</feature>
<feature type="binding site" evidence="8">
    <location>
        <position position="474"/>
    </location>
    <ligand>
        <name>L-glutamate</name>
        <dbReference type="ChEBI" id="CHEBI:29985"/>
    </ligand>
</feature>
<organism evidence="11">
    <name type="scientific">Nippostrongylus brasiliensis</name>
    <name type="common">Rat hookworm</name>
    <dbReference type="NCBI Taxonomy" id="27835"/>
    <lineage>
        <taxon>Eukaryota</taxon>
        <taxon>Metazoa</taxon>
        <taxon>Ecdysozoa</taxon>
        <taxon>Nematoda</taxon>
        <taxon>Chromadorea</taxon>
        <taxon>Rhabditida</taxon>
        <taxon>Rhabditina</taxon>
        <taxon>Rhabditomorpha</taxon>
        <taxon>Strongyloidea</taxon>
        <taxon>Heligmosomidae</taxon>
        <taxon>Nippostrongylus</taxon>
    </lineage>
</organism>
<dbReference type="AlphaFoldDB" id="A0A158R144"/>
<dbReference type="Gene3D" id="1.10.246.130">
    <property type="match status" value="1"/>
</dbReference>
<keyword evidence="2" id="KW-0645">Protease</keyword>
<evidence type="ECO:0000313" key="11">
    <source>
        <dbReference type="WBParaSite" id="NBR_0001305401-mRNA-1"/>
    </source>
</evidence>
<dbReference type="InterPro" id="IPR055262">
    <property type="entry name" value="GGT_CS"/>
</dbReference>
<reference evidence="11" key="1">
    <citation type="submission" date="2016-04" db="UniProtKB">
        <authorList>
            <consortium name="WormBaseParasite"/>
        </authorList>
    </citation>
    <scope>IDENTIFICATION</scope>
</reference>